<dbReference type="PANTHER" id="PTHR43033:SF1">
    <property type="entry name" value="TRNA(ILE)-LYSIDINE SYNTHASE-RELATED"/>
    <property type="match status" value="1"/>
</dbReference>
<keyword evidence="5 8" id="KW-0547">Nucleotide-binding</keyword>
<dbReference type="GO" id="GO:0005524">
    <property type="term" value="F:ATP binding"/>
    <property type="evidence" value="ECO:0007669"/>
    <property type="project" value="UniProtKB-UniRule"/>
</dbReference>
<dbReference type="HOGENOM" id="CLU_018869_2_0_6"/>
<dbReference type="CDD" id="cd01992">
    <property type="entry name" value="TilS_N"/>
    <property type="match status" value="1"/>
</dbReference>
<protein>
    <recommendedName>
        <fullName evidence="8">tRNA(Ile)-lysidine synthase</fullName>
        <ecNumber evidence="8">6.3.4.19</ecNumber>
    </recommendedName>
    <alternativeName>
        <fullName evidence="8">tRNA(Ile)-2-lysyl-cytidine synthase</fullName>
    </alternativeName>
    <alternativeName>
        <fullName evidence="8">tRNA(Ile)-lysidine synthetase</fullName>
    </alternativeName>
</protein>
<gene>
    <name evidence="8" type="primary">tilS</name>
    <name evidence="10" type="ORF">NB231_01369</name>
</gene>
<comment type="similarity">
    <text evidence="8">Belongs to the tRNA(Ile)-lysidine synthase family.</text>
</comment>
<keyword evidence="4 8" id="KW-0819">tRNA processing</keyword>
<keyword evidence="6 8" id="KW-0067">ATP-binding</keyword>
<feature type="binding site" evidence="8">
    <location>
        <begin position="27"/>
        <end position="32"/>
    </location>
    <ligand>
        <name>ATP</name>
        <dbReference type="ChEBI" id="CHEBI:30616"/>
    </ligand>
</feature>
<name>A4BS39_9GAMM</name>
<dbReference type="SUPFAM" id="SSF56037">
    <property type="entry name" value="PheT/TilS domain"/>
    <property type="match status" value="1"/>
</dbReference>
<evidence type="ECO:0000256" key="5">
    <source>
        <dbReference type="ARBA" id="ARBA00022741"/>
    </source>
</evidence>
<evidence type="ECO:0000256" key="6">
    <source>
        <dbReference type="ARBA" id="ARBA00022840"/>
    </source>
</evidence>
<dbReference type="eggNOG" id="COG0037">
    <property type="taxonomic scope" value="Bacteria"/>
</dbReference>
<dbReference type="InterPro" id="IPR012796">
    <property type="entry name" value="Lysidine-tRNA-synth_C"/>
</dbReference>
<evidence type="ECO:0000256" key="1">
    <source>
        <dbReference type="ARBA" id="ARBA00004496"/>
    </source>
</evidence>
<dbReference type="SUPFAM" id="SSF52402">
    <property type="entry name" value="Adenine nucleotide alpha hydrolases-like"/>
    <property type="match status" value="1"/>
</dbReference>
<dbReference type="PANTHER" id="PTHR43033">
    <property type="entry name" value="TRNA(ILE)-LYSIDINE SYNTHASE-RELATED"/>
    <property type="match status" value="1"/>
</dbReference>
<dbReference type="SMART" id="SM00977">
    <property type="entry name" value="TilS_C"/>
    <property type="match status" value="1"/>
</dbReference>
<dbReference type="Gene3D" id="1.20.59.20">
    <property type="match status" value="1"/>
</dbReference>
<feature type="domain" description="Lysidine-tRNA(Ile) synthetase C-terminal" evidence="9">
    <location>
        <begin position="360"/>
        <end position="433"/>
    </location>
</feature>
<dbReference type="EC" id="6.3.4.19" evidence="8"/>
<dbReference type="InterPro" id="IPR014729">
    <property type="entry name" value="Rossmann-like_a/b/a_fold"/>
</dbReference>
<proteinExistence type="inferred from homology"/>
<dbReference type="SUPFAM" id="SSF82829">
    <property type="entry name" value="MesJ substrate recognition domain-like"/>
    <property type="match status" value="1"/>
</dbReference>
<comment type="catalytic activity">
    <reaction evidence="7 8">
        <text>cytidine(34) in tRNA(Ile2) + L-lysine + ATP = lysidine(34) in tRNA(Ile2) + AMP + diphosphate + H(+)</text>
        <dbReference type="Rhea" id="RHEA:43744"/>
        <dbReference type="Rhea" id="RHEA-COMP:10625"/>
        <dbReference type="Rhea" id="RHEA-COMP:10670"/>
        <dbReference type="ChEBI" id="CHEBI:15378"/>
        <dbReference type="ChEBI" id="CHEBI:30616"/>
        <dbReference type="ChEBI" id="CHEBI:32551"/>
        <dbReference type="ChEBI" id="CHEBI:33019"/>
        <dbReference type="ChEBI" id="CHEBI:82748"/>
        <dbReference type="ChEBI" id="CHEBI:83665"/>
        <dbReference type="ChEBI" id="CHEBI:456215"/>
        <dbReference type="EC" id="6.3.4.19"/>
    </reaction>
</comment>
<evidence type="ECO:0000313" key="11">
    <source>
        <dbReference type="Proteomes" id="UP000003374"/>
    </source>
</evidence>
<dbReference type="GO" id="GO:0005737">
    <property type="term" value="C:cytoplasm"/>
    <property type="evidence" value="ECO:0007669"/>
    <property type="project" value="UniProtKB-SubCell"/>
</dbReference>
<keyword evidence="2 8" id="KW-0963">Cytoplasm</keyword>
<dbReference type="STRING" id="314278.NB231_01369"/>
<dbReference type="GO" id="GO:0006400">
    <property type="term" value="P:tRNA modification"/>
    <property type="evidence" value="ECO:0007669"/>
    <property type="project" value="UniProtKB-UniRule"/>
</dbReference>
<reference evidence="10 11" key="1">
    <citation type="submission" date="2006-02" db="EMBL/GenBank/DDBJ databases">
        <authorList>
            <person name="Waterbury J."/>
            <person name="Ferriera S."/>
            <person name="Johnson J."/>
            <person name="Kravitz S."/>
            <person name="Halpern A."/>
            <person name="Remington K."/>
            <person name="Beeson K."/>
            <person name="Tran B."/>
            <person name="Rogers Y.-H."/>
            <person name="Friedman R."/>
            <person name="Venter J.C."/>
        </authorList>
    </citation>
    <scope>NUCLEOTIDE SEQUENCE [LARGE SCALE GENOMIC DNA]</scope>
    <source>
        <strain evidence="10 11">Nb-231</strain>
    </source>
</reference>
<keyword evidence="11" id="KW-1185">Reference proteome</keyword>
<accession>A4BS39</accession>
<dbReference type="InterPro" id="IPR012094">
    <property type="entry name" value="tRNA_Ile_lys_synt"/>
</dbReference>
<evidence type="ECO:0000256" key="7">
    <source>
        <dbReference type="ARBA" id="ARBA00048539"/>
    </source>
</evidence>
<dbReference type="GO" id="GO:0032267">
    <property type="term" value="F:tRNA(Ile)-lysidine synthase activity"/>
    <property type="evidence" value="ECO:0007669"/>
    <property type="project" value="UniProtKB-EC"/>
</dbReference>
<dbReference type="Proteomes" id="UP000003374">
    <property type="component" value="Unassembled WGS sequence"/>
</dbReference>
<dbReference type="Pfam" id="PF01171">
    <property type="entry name" value="ATP_bind_3"/>
    <property type="match status" value="1"/>
</dbReference>
<evidence type="ECO:0000256" key="3">
    <source>
        <dbReference type="ARBA" id="ARBA00022598"/>
    </source>
</evidence>
<dbReference type="InterPro" id="IPR011063">
    <property type="entry name" value="TilS/TtcA_N"/>
</dbReference>
<dbReference type="AlphaFoldDB" id="A4BS39"/>
<dbReference type="NCBIfam" id="TIGR02432">
    <property type="entry name" value="lysidine_TilS_N"/>
    <property type="match status" value="1"/>
</dbReference>
<dbReference type="NCBIfam" id="TIGR02433">
    <property type="entry name" value="lysidine_TilS_C"/>
    <property type="match status" value="1"/>
</dbReference>
<dbReference type="EMBL" id="AAOF01000008">
    <property type="protein sequence ID" value="EAR21518.1"/>
    <property type="molecule type" value="Genomic_DNA"/>
</dbReference>
<dbReference type="Pfam" id="PF11734">
    <property type="entry name" value="TilS_C"/>
    <property type="match status" value="1"/>
</dbReference>
<sequence length="446" mass="49686">MGGFSVAAFALAMRPWRPIPRLWIAYSGGCDSTVLLHAAVTSGLPVSALHVDHGLHPESGDWALHCRARCQALGVPLRVEPVTVRDGGEGLEAAARKARYQAYAAILAPGECIATAHHVDDQAETVLLRILRGTGIDGLAGIPAERELGEGRLIRPLLGFCRAELVAYATRHELSWIDDPANRCDRHDRSFLREHVVPLLETRWPGLAQRLTRLARHADAASMLTERWARRQLTVLGDDPCVLPVAVLAEFDEAERVQLLRSWIRRQGRRPPPERRLCRGLMDLLRAAPDRQPALVWADGCIRRYRGRLYLLPPRLPQPPAIGLPWDMRQPLNMPELGRLEARPSVGRGLRAQCVRQAPVEVRFRQGGEHMRLRGHARSHALKRLLQERGVPPWVRERLPLIFIGHELAAVADLLLAESFSAGPAEPGLELCWRFSAARDRAAPAL</sequence>
<dbReference type="Pfam" id="PF09179">
    <property type="entry name" value="TilS"/>
    <property type="match status" value="1"/>
</dbReference>
<dbReference type="RefSeq" id="WP_004999144.1">
    <property type="nucleotide sequence ID" value="NZ_CH672427.1"/>
</dbReference>
<dbReference type="InterPro" id="IPR015262">
    <property type="entry name" value="tRNA_Ile_lys_synt_subst-bd"/>
</dbReference>
<comment type="subcellular location">
    <subcellularLocation>
        <location evidence="1 8">Cytoplasm</location>
    </subcellularLocation>
</comment>
<comment type="function">
    <text evidence="8">Ligates lysine onto the cytidine present at position 34 of the AUA codon-specific tRNA(Ile) that contains the anticodon CAU, in an ATP-dependent manner. Cytidine is converted to lysidine, thus changing the amino acid specificity of the tRNA from methionine to isoleucine.</text>
</comment>
<comment type="caution">
    <text evidence="10">The sequence shown here is derived from an EMBL/GenBank/DDBJ whole genome shotgun (WGS) entry which is preliminary data.</text>
</comment>
<evidence type="ECO:0000256" key="8">
    <source>
        <dbReference type="HAMAP-Rule" id="MF_01161"/>
    </source>
</evidence>
<dbReference type="InterPro" id="IPR012795">
    <property type="entry name" value="tRNA_Ile_lys_synt_N"/>
</dbReference>
<comment type="domain">
    <text evidence="8">The N-terminal region contains the highly conserved SGGXDS motif, predicted to be a P-loop motif involved in ATP binding.</text>
</comment>
<evidence type="ECO:0000256" key="4">
    <source>
        <dbReference type="ARBA" id="ARBA00022694"/>
    </source>
</evidence>
<dbReference type="Gene3D" id="3.40.50.620">
    <property type="entry name" value="HUPs"/>
    <property type="match status" value="1"/>
</dbReference>
<organism evidence="10 11">
    <name type="scientific">Nitrococcus mobilis Nb-231</name>
    <dbReference type="NCBI Taxonomy" id="314278"/>
    <lineage>
        <taxon>Bacteria</taxon>
        <taxon>Pseudomonadati</taxon>
        <taxon>Pseudomonadota</taxon>
        <taxon>Gammaproteobacteria</taxon>
        <taxon>Chromatiales</taxon>
        <taxon>Ectothiorhodospiraceae</taxon>
        <taxon>Nitrococcus</taxon>
    </lineage>
</organism>
<evidence type="ECO:0000256" key="2">
    <source>
        <dbReference type="ARBA" id="ARBA00022490"/>
    </source>
</evidence>
<dbReference type="HAMAP" id="MF_01161">
    <property type="entry name" value="tRNA_Ile_lys_synt"/>
    <property type="match status" value="1"/>
</dbReference>
<evidence type="ECO:0000313" key="10">
    <source>
        <dbReference type="EMBL" id="EAR21518.1"/>
    </source>
</evidence>
<keyword evidence="3 8" id="KW-0436">Ligase</keyword>
<evidence type="ECO:0000259" key="9">
    <source>
        <dbReference type="SMART" id="SM00977"/>
    </source>
</evidence>